<reference evidence="2 3" key="1">
    <citation type="submission" date="2020-09" db="EMBL/GenBank/DDBJ databases">
        <title>Echinicola sp. CAU 1574 isolated from sand of Sido Beach.</title>
        <authorList>
            <person name="Kim W."/>
        </authorList>
    </citation>
    <scope>NUCLEOTIDE SEQUENCE [LARGE SCALE GENOMIC DNA]</scope>
    <source>
        <strain evidence="2 3">CAU 1574</strain>
    </source>
</reference>
<keyword evidence="3" id="KW-1185">Reference proteome</keyword>
<dbReference type="Proteomes" id="UP000647133">
    <property type="component" value="Unassembled WGS sequence"/>
</dbReference>
<sequence length="166" mass="19690">MNIKLDKTISEVRGILSSNFERTRKDPYYKLPEEYRHLTSEFAFHLTKDKLRIHFSKELKRQINHSFQINYPRFIGQLTETDGKTQLKGVIGFRDWVFIFPVLWLTFFIALYISWVRNPTEMKDGEFAIYFIAIGGISFLVGLIRSRTKVFEIRAKINELFELDAN</sequence>
<evidence type="ECO:0000313" key="3">
    <source>
        <dbReference type="Proteomes" id="UP000647133"/>
    </source>
</evidence>
<evidence type="ECO:0000256" key="1">
    <source>
        <dbReference type="SAM" id="Phobius"/>
    </source>
</evidence>
<gene>
    <name evidence="2" type="ORF">IFO69_02930</name>
</gene>
<feature type="transmembrane region" description="Helical" evidence="1">
    <location>
        <begin position="127"/>
        <end position="144"/>
    </location>
</feature>
<evidence type="ECO:0000313" key="2">
    <source>
        <dbReference type="EMBL" id="MBD8487695.1"/>
    </source>
</evidence>
<protein>
    <submittedName>
        <fullName evidence="2">Uncharacterized protein</fullName>
    </submittedName>
</protein>
<organism evidence="2 3">
    <name type="scientific">Echinicola arenosa</name>
    <dbReference type="NCBI Taxonomy" id="2774144"/>
    <lineage>
        <taxon>Bacteria</taxon>
        <taxon>Pseudomonadati</taxon>
        <taxon>Bacteroidota</taxon>
        <taxon>Cytophagia</taxon>
        <taxon>Cytophagales</taxon>
        <taxon>Cyclobacteriaceae</taxon>
        <taxon>Echinicola</taxon>
    </lineage>
</organism>
<feature type="transmembrane region" description="Helical" evidence="1">
    <location>
        <begin position="96"/>
        <end position="115"/>
    </location>
</feature>
<accession>A0ABR9AFR4</accession>
<name>A0ABR9AFR4_9BACT</name>
<comment type="caution">
    <text evidence="2">The sequence shown here is derived from an EMBL/GenBank/DDBJ whole genome shotgun (WGS) entry which is preliminary data.</text>
</comment>
<proteinExistence type="predicted"/>
<keyword evidence="1" id="KW-0472">Membrane</keyword>
<dbReference type="RefSeq" id="WP_192008067.1">
    <property type="nucleotide sequence ID" value="NZ_JACYTQ010000001.1"/>
</dbReference>
<keyword evidence="1" id="KW-0812">Transmembrane</keyword>
<dbReference type="EMBL" id="JACYTQ010000001">
    <property type="protein sequence ID" value="MBD8487695.1"/>
    <property type="molecule type" value="Genomic_DNA"/>
</dbReference>
<keyword evidence="1" id="KW-1133">Transmembrane helix</keyword>